<dbReference type="AlphaFoldDB" id="A0A9P0F878"/>
<feature type="compositionally biased region" description="Low complexity" evidence="1">
    <location>
        <begin position="181"/>
        <end position="190"/>
    </location>
</feature>
<feature type="region of interest" description="Disordered" evidence="1">
    <location>
        <begin position="175"/>
        <end position="212"/>
    </location>
</feature>
<dbReference type="Proteomes" id="UP001152759">
    <property type="component" value="Chromosome 7"/>
</dbReference>
<accession>A0A9P0F878</accession>
<evidence type="ECO:0000313" key="2">
    <source>
        <dbReference type="EMBL" id="CAH0393283.1"/>
    </source>
</evidence>
<organism evidence="2 3">
    <name type="scientific">Bemisia tabaci</name>
    <name type="common">Sweetpotato whitefly</name>
    <name type="synonym">Aleurodes tabaci</name>
    <dbReference type="NCBI Taxonomy" id="7038"/>
    <lineage>
        <taxon>Eukaryota</taxon>
        <taxon>Metazoa</taxon>
        <taxon>Ecdysozoa</taxon>
        <taxon>Arthropoda</taxon>
        <taxon>Hexapoda</taxon>
        <taxon>Insecta</taxon>
        <taxon>Pterygota</taxon>
        <taxon>Neoptera</taxon>
        <taxon>Paraneoptera</taxon>
        <taxon>Hemiptera</taxon>
        <taxon>Sternorrhyncha</taxon>
        <taxon>Aleyrodoidea</taxon>
        <taxon>Aleyrodidae</taxon>
        <taxon>Aleyrodinae</taxon>
        <taxon>Bemisia</taxon>
    </lineage>
</organism>
<sequence length="308" mass="35216">MSSTLESYDTILAMVMRYCKQGLETYFSKHHMDILKDMVREVLGQRSFRYVETNVVLVEPIVTNKGIIFFSIPMIAQLINQPVNIAAKVSFVSKFDIFESITVKQPGNAYDVHSDNGLGDRSLMHNPFNSTFEFNERKRKRFSDEMIQSEYASVYNPSREKTDESIEKSCEILNSSDEEYSSSNTNGESSGTDDSEDENEMEGRNSEKEDVKDFIYIDRTNNAFNASNSFSCDTPLNMHGSYARDSLIVSVVQILRLTLLVSHWSQHCARNIPFKTHEGFEELEFSEKIIRKALKGHRAERVTGSSVR</sequence>
<gene>
    <name evidence="2" type="ORF">BEMITA_LOCUS11705</name>
</gene>
<proteinExistence type="predicted"/>
<name>A0A9P0F878_BEMTA</name>
<evidence type="ECO:0000313" key="3">
    <source>
        <dbReference type="Proteomes" id="UP001152759"/>
    </source>
</evidence>
<feature type="compositionally biased region" description="Basic and acidic residues" evidence="1">
    <location>
        <begin position="201"/>
        <end position="212"/>
    </location>
</feature>
<dbReference type="EMBL" id="OU963868">
    <property type="protein sequence ID" value="CAH0393283.1"/>
    <property type="molecule type" value="Genomic_DNA"/>
</dbReference>
<evidence type="ECO:0000256" key="1">
    <source>
        <dbReference type="SAM" id="MobiDB-lite"/>
    </source>
</evidence>
<reference evidence="2" key="1">
    <citation type="submission" date="2021-12" db="EMBL/GenBank/DDBJ databases">
        <authorList>
            <person name="King R."/>
        </authorList>
    </citation>
    <scope>NUCLEOTIDE SEQUENCE</scope>
</reference>
<keyword evidence="3" id="KW-1185">Reference proteome</keyword>
<feature type="compositionally biased region" description="Acidic residues" evidence="1">
    <location>
        <begin position="191"/>
        <end position="200"/>
    </location>
</feature>
<protein>
    <submittedName>
        <fullName evidence="2">Uncharacterized protein</fullName>
    </submittedName>
</protein>